<evidence type="ECO:0000313" key="3">
    <source>
        <dbReference type="EMBL" id="NJP52884.1"/>
    </source>
</evidence>
<evidence type="ECO:0000256" key="1">
    <source>
        <dbReference type="SAM" id="MobiDB-lite"/>
    </source>
</evidence>
<dbReference type="RefSeq" id="WP_167997724.1">
    <property type="nucleotide sequence ID" value="NZ_JAATEM010000030.1"/>
</dbReference>
<feature type="region of interest" description="Disordered" evidence="1">
    <location>
        <begin position="30"/>
        <end position="60"/>
    </location>
</feature>
<dbReference type="Proteomes" id="UP000730591">
    <property type="component" value="Unassembled WGS sequence"/>
</dbReference>
<dbReference type="PROSITE" id="PS51257">
    <property type="entry name" value="PROKAR_LIPOPROTEIN"/>
    <property type="match status" value="1"/>
</dbReference>
<organism evidence="3 4">
    <name type="scientific">Streptomyces composti</name>
    <dbReference type="NCBI Taxonomy" id="2720025"/>
    <lineage>
        <taxon>Bacteria</taxon>
        <taxon>Bacillati</taxon>
        <taxon>Actinomycetota</taxon>
        <taxon>Actinomycetes</taxon>
        <taxon>Kitasatosporales</taxon>
        <taxon>Streptomycetaceae</taxon>
        <taxon>Streptomyces</taxon>
    </lineage>
</organism>
<feature type="chain" id="PRO_5046954266" description="Secreted protein" evidence="2">
    <location>
        <begin position="24"/>
        <end position="358"/>
    </location>
</feature>
<protein>
    <recommendedName>
        <fullName evidence="5">Secreted protein</fullName>
    </recommendedName>
</protein>
<feature type="signal peptide" evidence="2">
    <location>
        <begin position="1"/>
        <end position="23"/>
    </location>
</feature>
<accession>A0ABX1ADY7</accession>
<name>A0ABX1ADY7_9ACTN</name>
<comment type="caution">
    <text evidence="3">The sequence shown here is derived from an EMBL/GenBank/DDBJ whole genome shotgun (WGS) entry which is preliminary data.</text>
</comment>
<proteinExistence type="predicted"/>
<dbReference type="EMBL" id="JAATEM010000030">
    <property type="protein sequence ID" value="NJP52884.1"/>
    <property type="molecule type" value="Genomic_DNA"/>
</dbReference>
<reference evidence="3 4" key="1">
    <citation type="submission" date="2020-03" db="EMBL/GenBank/DDBJ databases">
        <title>WGS of actinomycetes isolated from Thailand.</title>
        <authorList>
            <person name="Thawai C."/>
        </authorList>
    </citation>
    <scope>NUCLEOTIDE SEQUENCE [LARGE SCALE GENOMIC DNA]</scope>
    <source>
        <strain evidence="3 4">SBST2-5</strain>
    </source>
</reference>
<gene>
    <name evidence="3" type="ORF">HCJ93_23155</name>
</gene>
<sequence length="358" mass="38006">MFGKHARRALHSGVLLLALALTAGCGGDGEGDGGGGSWAQPGGDATQEGTSGAKPSGPLYTDKTATLSNAWAVKRGCPTSVYLEFRDDGPHVTDSPAKDHPQDDGGTWPSIRWIPPCSAPSKPVLYFDDPVAKVSGSQTPSSCRADIRNALGDGSWLDAYSGRNLAAGDEFCTEFEEHRQVVHFRVTKVSGTPAREIDWSVSAWRTPDEPAKKESYDEPVYKDLPLTLSEEASEANDCAVGHASVFSKSPILKYVKGSMADADILYFPDCLSSPKIRFGERTTPVDGDVGASACVDAVANAAENTGDLELSELKAGQRYCSFSSDRDAVALIKVVELTTGPSASVKFSVTSWKVPEPQ</sequence>
<evidence type="ECO:0000256" key="2">
    <source>
        <dbReference type="SAM" id="SignalP"/>
    </source>
</evidence>
<evidence type="ECO:0008006" key="5">
    <source>
        <dbReference type="Google" id="ProtNLM"/>
    </source>
</evidence>
<evidence type="ECO:0000313" key="4">
    <source>
        <dbReference type="Proteomes" id="UP000730591"/>
    </source>
</evidence>
<keyword evidence="4" id="KW-1185">Reference proteome</keyword>
<keyword evidence="2" id="KW-0732">Signal</keyword>